<dbReference type="EMBL" id="JAWWNJ010000006">
    <property type="protein sequence ID" value="KAK7053778.1"/>
    <property type="molecule type" value="Genomic_DNA"/>
</dbReference>
<dbReference type="AlphaFoldDB" id="A0AAW0DMC5"/>
<keyword evidence="2" id="KW-0472">Membrane</keyword>
<gene>
    <name evidence="3" type="ORF">R3P38DRAFT_3171115</name>
</gene>
<evidence type="ECO:0008006" key="5">
    <source>
        <dbReference type="Google" id="ProtNLM"/>
    </source>
</evidence>
<feature type="region of interest" description="Disordered" evidence="1">
    <location>
        <begin position="441"/>
        <end position="460"/>
    </location>
</feature>
<feature type="compositionally biased region" description="Basic and acidic residues" evidence="1">
    <location>
        <begin position="264"/>
        <end position="275"/>
    </location>
</feature>
<feature type="compositionally biased region" description="Low complexity" evidence="1">
    <location>
        <begin position="443"/>
        <end position="460"/>
    </location>
</feature>
<evidence type="ECO:0000256" key="2">
    <source>
        <dbReference type="SAM" id="Phobius"/>
    </source>
</evidence>
<feature type="region of interest" description="Disordered" evidence="1">
    <location>
        <begin position="411"/>
        <end position="434"/>
    </location>
</feature>
<protein>
    <recommendedName>
        <fullName evidence="5">Transmembrane protein</fullName>
    </recommendedName>
</protein>
<feature type="compositionally biased region" description="Polar residues" evidence="1">
    <location>
        <begin position="306"/>
        <end position="320"/>
    </location>
</feature>
<feature type="compositionally biased region" description="Polar residues" evidence="1">
    <location>
        <begin position="229"/>
        <end position="257"/>
    </location>
</feature>
<feature type="region of interest" description="Disordered" evidence="1">
    <location>
        <begin position="306"/>
        <end position="380"/>
    </location>
</feature>
<reference evidence="3 4" key="1">
    <citation type="journal article" date="2024" name="J Genomics">
        <title>Draft genome sequencing and assembly of Favolaschia claudopus CIRM-BRFM 2984 isolated from oak limbs.</title>
        <authorList>
            <person name="Navarro D."/>
            <person name="Drula E."/>
            <person name="Chaduli D."/>
            <person name="Cazenave R."/>
            <person name="Ahrendt S."/>
            <person name="Wang J."/>
            <person name="Lipzen A."/>
            <person name="Daum C."/>
            <person name="Barry K."/>
            <person name="Grigoriev I.V."/>
            <person name="Favel A."/>
            <person name="Rosso M.N."/>
            <person name="Martin F."/>
        </authorList>
    </citation>
    <scope>NUCLEOTIDE SEQUENCE [LARGE SCALE GENOMIC DNA]</scope>
    <source>
        <strain evidence="3 4">CIRM-BRFM 2984</strain>
    </source>
</reference>
<comment type="caution">
    <text evidence="3">The sequence shown here is derived from an EMBL/GenBank/DDBJ whole genome shotgun (WGS) entry which is preliminary data.</text>
</comment>
<feature type="transmembrane region" description="Helical" evidence="2">
    <location>
        <begin position="105"/>
        <end position="132"/>
    </location>
</feature>
<evidence type="ECO:0000313" key="4">
    <source>
        <dbReference type="Proteomes" id="UP001362999"/>
    </source>
</evidence>
<sequence>MSFSIPANDGINLEFSICSAVFIIGDHQRRRTPRSPLWVSTPVMVTLRSWLLFFGLNVCVSAVGLRDAMPSSPAVRLDVLLPHTRNMESAPSNVLGRRDLSPHQIAVLTISIGTVGGIAMVATLVLGLLLIWRRRRDRQKVRELAIDLPSPNGPPEPIPVHSKEQSYAYENVPTLSPSLPPEPRRFEDAESAWFIDERDQLGQLPLANSRFRIPKNASSPRMKPEPVSNIPSQNLQLGQPSSEAATAPSNAAQSSMRPSGGYEGRQEIVREKRLPEVPVEYSTTWSPQGHPYVVKERNVDILTAPNFSLPSTSTPGSHLASTPERHAVVSPPRIPQELSRSHSPAVLRQPEPPEVVTIVPRPRGSSLQQGSRREAAVTMPASGRHVISVSEDISRPSSRFSISPVAQSFGSRLAFSGSPSSSTRPPRHNRFGSLSGFVHFRSHSSSPDVPVDVVASSPPR</sequence>
<accession>A0AAW0DMC5</accession>
<evidence type="ECO:0000313" key="3">
    <source>
        <dbReference type="EMBL" id="KAK7053778.1"/>
    </source>
</evidence>
<keyword evidence="2" id="KW-0812">Transmembrane</keyword>
<feature type="region of interest" description="Disordered" evidence="1">
    <location>
        <begin position="205"/>
        <end position="275"/>
    </location>
</feature>
<name>A0AAW0DMC5_9AGAR</name>
<dbReference type="Proteomes" id="UP001362999">
    <property type="component" value="Unassembled WGS sequence"/>
</dbReference>
<organism evidence="3 4">
    <name type="scientific">Favolaschia claudopus</name>
    <dbReference type="NCBI Taxonomy" id="2862362"/>
    <lineage>
        <taxon>Eukaryota</taxon>
        <taxon>Fungi</taxon>
        <taxon>Dikarya</taxon>
        <taxon>Basidiomycota</taxon>
        <taxon>Agaricomycotina</taxon>
        <taxon>Agaricomycetes</taxon>
        <taxon>Agaricomycetidae</taxon>
        <taxon>Agaricales</taxon>
        <taxon>Marasmiineae</taxon>
        <taxon>Mycenaceae</taxon>
        <taxon>Favolaschia</taxon>
    </lineage>
</organism>
<keyword evidence="2" id="KW-1133">Transmembrane helix</keyword>
<evidence type="ECO:0000256" key="1">
    <source>
        <dbReference type="SAM" id="MobiDB-lite"/>
    </source>
</evidence>
<proteinExistence type="predicted"/>
<keyword evidence="4" id="KW-1185">Reference proteome</keyword>